<dbReference type="PANTHER" id="PTHR33215:SF13">
    <property type="entry name" value="PROTEIN DISTAL ANTENNA"/>
    <property type="match status" value="1"/>
</dbReference>
<comment type="similarity">
    <text evidence="1">Belongs to the transposase 8 family.</text>
</comment>
<reference evidence="4 5" key="1">
    <citation type="submission" date="2016-11" db="EMBL/GenBank/DDBJ databases">
        <authorList>
            <person name="Jaros S."/>
            <person name="Januszkiewicz K."/>
            <person name="Wedrychowicz H."/>
        </authorList>
    </citation>
    <scope>NUCLEOTIDE SEQUENCE [LARGE SCALE GENOMIC DNA]</scope>
    <source>
        <strain evidence="4 5">ACAM 12</strain>
    </source>
</reference>
<proteinExistence type="inferred from homology"/>
<dbReference type="STRING" id="29571.SAMN05878437_0737"/>
<dbReference type="FunCoup" id="A0A1M7FF49">
    <property type="interactions" value="10"/>
</dbReference>
<dbReference type="GO" id="GO:0004803">
    <property type="term" value="F:transposase activity"/>
    <property type="evidence" value="ECO:0007669"/>
    <property type="project" value="InterPro"/>
</dbReference>
<feature type="coiled-coil region" evidence="2">
    <location>
        <begin position="63"/>
        <end position="97"/>
    </location>
</feature>
<dbReference type="SUPFAM" id="SSF46689">
    <property type="entry name" value="Homeodomain-like"/>
    <property type="match status" value="1"/>
</dbReference>
<evidence type="ECO:0000313" key="4">
    <source>
        <dbReference type="EMBL" id="SHM02620.1"/>
    </source>
</evidence>
<dbReference type="PANTHER" id="PTHR33215">
    <property type="entry name" value="PROTEIN DISTAL ANTENNA"/>
    <property type="match status" value="1"/>
</dbReference>
<sequence>MSQKKANSYTAEFKEAAVKLATESNQPVTQSARELGVNVNTLHTWVDKYSGKREVGSSGQVNDPHLYEELKQLRRENARLKEERELLKKAAAFFAKESR</sequence>
<evidence type="ECO:0000256" key="2">
    <source>
        <dbReference type="SAM" id="Coils"/>
    </source>
</evidence>
<keyword evidence="5" id="KW-1185">Reference proteome</keyword>
<dbReference type="InterPro" id="IPR009057">
    <property type="entry name" value="Homeodomain-like_sf"/>
</dbReference>
<dbReference type="EMBL" id="LT670847">
    <property type="protein sequence ID" value="SHM00477.1"/>
    <property type="molecule type" value="Genomic_DNA"/>
</dbReference>
<gene>
    <name evidence="3" type="ORF">SAMN05878437_0737</name>
    <name evidence="4" type="ORF">SAMN05878437_0849</name>
</gene>
<dbReference type="GO" id="GO:0006313">
    <property type="term" value="P:DNA transposition"/>
    <property type="evidence" value="ECO:0007669"/>
    <property type="project" value="InterPro"/>
</dbReference>
<dbReference type="AlphaFoldDB" id="A0A1M7FF49"/>
<evidence type="ECO:0000313" key="3">
    <source>
        <dbReference type="EMBL" id="SHM00477.1"/>
    </source>
</evidence>
<organism evidence="4 5">
    <name type="scientific">Vreelandella subglaciescola</name>
    <dbReference type="NCBI Taxonomy" id="29571"/>
    <lineage>
        <taxon>Bacteria</taxon>
        <taxon>Pseudomonadati</taxon>
        <taxon>Pseudomonadota</taxon>
        <taxon>Gammaproteobacteria</taxon>
        <taxon>Oceanospirillales</taxon>
        <taxon>Halomonadaceae</taxon>
        <taxon>Vreelandella</taxon>
    </lineage>
</organism>
<dbReference type="EMBL" id="LT670847">
    <property type="protein sequence ID" value="SHM02620.1"/>
    <property type="molecule type" value="Genomic_DNA"/>
</dbReference>
<dbReference type="InterPro" id="IPR051839">
    <property type="entry name" value="RD_transcriptional_regulator"/>
</dbReference>
<accession>A0A1M7FF49</accession>
<protein>
    <submittedName>
        <fullName evidence="4">Transposase</fullName>
    </submittedName>
</protein>
<dbReference type="Proteomes" id="UP000190911">
    <property type="component" value="Chromosome I"/>
</dbReference>
<dbReference type="GO" id="GO:0003677">
    <property type="term" value="F:DNA binding"/>
    <property type="evidence" value="ECO:0007669"/>
    <property type="project" value="InterPro"/>
</dbReference>
<dbReference type="InParanoid" id="A0A1M7FF49"/>
<dbReference type="InterPro" id="IPR002514">
    <property type="entry name" value="Transposase_8"/>
</dbReference>
<keyword evidence="2" id="KW-0175">Coiled coil</keyword>
<dbReference type="Pfam" id="PF01527">
    <property type="entry name" value="HTH_Tnp_1"/>
    <property type="match status" value="1"/>
</dbReference>
<dbReference type="Gene3D" id="1.10.10.60">
    <property type="entry name" value="Homeodomain-like"/>
    <property type="match status" value="1"/>
</dbReference>
<evidence type="ECO:0000256" key="1">
    <source>
        <dbReference type="ARBA" id="ARBA00009964"/>
    </source>
</evidence>
<name>A0A1M7FF49_9GAMM</name>
<evidence type="ECO:0000313" key="5">
    <source>
        <dbReference type="Proteomes" id="UP000190911"/>
    </source>
</evidence>